<protein>
    <submittedName>
        <fullName evidence="2">Uncharacterized protein</fullName>
    </submittedName>
</protein>
<dbReference type="Proteomes" id="UP000000768">
    <property type="component" value="Chromosome 4"/>
</dbReference>
<accession>A0A194YPB1</accession>
<evidence type="ECO:0000313" key="2">
    <source>
        <dbReference type="EMBL" id="KXG30064.1"/>
    </source>
</evidence>
<keyword evidence="3" id="KW-1185">Reference proteome</keyword>
<feature type="region of interest" description="Disordered" evidence="1">
    <location>
        <begin position="155"/>
        <end position="177"/>
    </location>
</feature>
<reference evidence="2 3" key="1">
    <citation type="journal article" date="2009" name="Nature">
        <title>The Sorghum bicolor genome and the diversification of grasses.</title>
        <authorList>
            <person name="Paterson A.H."/>
            <person name="Bowers J.E."/>
            <person name="Bruggmann R."/>
            <person name="Dubchak I."/>
            <person name="Grimwood J."/>
            <person name="Gundlach H."/>
            <person name="Haberer G."/>
            <person name="Hellsten U."/>
            <person name="Mitros T."/>
            <person name="Poliakov A."/>
            <person name="Schmutz J."/>
            <person name="Spannagl M."/>
            <person name="Tang H."/>
            <person name="Wang X."/>
            <person name="Wicker T."/>
            <person name="Bharti A.K."/>
            <person name="Chapman J."/>
            <person name="Feltus F.A."/>
            <person name="Gowik U."/>
            <person name="Grigoriev I.V."/>
            <person name="Lyons E."/>
            <person name="Maher C.A."/>
            <person name="Martis M."/>
            <person name="Narechania A."/>
            <person name="Otillar R.P."/>
            <person name="Penning B.W."/>
            <person name="Salamov A.A."/>
            <person name="Wang Y."/>
            <person name="Zhang L."/>
            <person name="Carpita N.C."/>
            <person name="Freeling M."/>
            <person name="Gingle A.R."/>
            <person name="Hash C.T."/>
            <person name="Keller B."/>
            <person name="Klein P."/>
            <person name="Kresovich S."/>
            <person name="McCann M.C."/>
            <person name="Ming R."/>
            <person name="Peterson D.G."/>
            <person name="Mehboob-ur-Rahman"/>
            <person name="Ware D."/>
            <person name="Westhoff P."/>
            <person name="Mayer K.F."/>
            <person name="Messing J."/>
            <person name="Rokhsar D.S."/>
        </authorList>
    </citation>
    <scope>NUCLEOTIDE SEQUENCE [LARGE SCALE GENOMIC DNA]</scope>
    <source>
        <strain evidence="3">cv. BTx623</strain>
    </source>
</reference>
<evidence type="ECO:0000313" key="3">
    <source>
        <dbReference type="Proteomes" id="UP000000768"/>
    </source>
</evidence>
<name>A0A194YPB1_SORBI</name>
<dbReference type="STRING" id="4558.A0A194YPB1"/>
<dbReference type="Gramene" id="KXG30064">
    <property type="protein sequence ID" value="KXG30064"/>
    <property type="gene ID" value="SORBI_3004G130700"/>
</dbReference>
<dbReference type="AlphaFoldDB" id="A0A194YPB1"/>
<reference evidence="3" key="2">
    <citation type="journal article" date="2018" name="Plant J.">
        <title>The Sorghum bicolor reference genome: improved assembly, gene annotations, a transcriptome atlas, and signatures of genome organization.</title>
        <authorList>
            <person name="McCormick R.F."/>
            <person name="Truong S.K."/>
            <person name="Sreedasyam A."/>
            <person name="Jenkins J."/>
            <person name="Shu S."/>
            <person name="Sims D."/>
            <person name="Kennedy M."/>
            <person name="Amirebrahimi M."/>
            <person name="Weers B.D."/>
            <person name="McKinley B."/>
            <person name="Mattison A."/>
            <person name="Morishige D.T."/>
            <person name="Grimwood J."/>
            <person name="Schmutz J."/>
            <person name="Mullet J.E."/>
        </authorList>
    </citation>
    <scope>NUCLEOTIDE SEQUENCE [LARGE SCALE GENOMIC DNA]</scope>
    <source>
        <strain evidence="3">cv. BTx623</strain>
    </source>
</reference>
<sequence length="232" mass="27021">MEHLSYSGDPVLDMRQQLRRDAVAREQERAPLFGGVRHLGHYRGSRLVRHPHDREVHHGVAFVLLLLLPSFGLPRRALSADGSCRDDAPRTDGPRDRNPCHGGEYVDYLYLFYCVHGGDRWPFLKYATLVAWLVMLFYLLTDTAVVRLLLRQPGEPHAPAQPTTDHRRGHTPIARQQRAPHALRHRLLLHRRRDVHRRGAQRHARRHHVRLLGRAWCHRCLPRWPGVCRPPH</sequence>
<dbReference type="InParanoid" id="A0A194YPB1"/>
<evidence type="ECO:0000256" key="1">
    <source>
        <dbReference type="SAM" id="MobiDB-lite"/>
    </source>
</evidence>
<organism evidence="2 3">
    <name type="scientific">Sorghum bicolor</name>
    <name type="common">Sorghum</name>
    <name type="synonym">Sorghum vulgare</name>
    <dbReference type="NCBI Taxonomy" id="4558"/>
    <lineage>
        <taxon>Eukaryota</taxon>
        <taxon>Viridiplantae</taxon>
        <taxon>Streptophyta</taxon>
        <taxon>Embryophyta</taxon>
        <taxon>Tracheophyta</taxon>
        <taxon>Spermatophyta</taxon>
        <taxon>Magnoliopsida</taxon>
        <taxon>Liliopsida</taxon>
        <taxon>Poales</taxon>
        <taxon>Poaceae</taxon>
        <taxon>PACMAD clade</taxon>
        <taxon>Panicoideae</taxon>
        <taxon>Andropogonodae</taxon>
        <taxon>Andropogoneae</taxon>
        <taxon>Sorghinae</taxon>
        <taxon>Sorghum</taxon>
    </lineage>
</organism>
<gene>
    <name evidence="2" type="ORF">SORBI_3004G130700</name>
</gene>
<feature type="compositionally biased region" description="Basic and acidic residues" evidence="1">
    <location>
        <begin position="83"/>
        <end position="98"/>
    </location>
</feature>
<dbReference type="EMBL" id="CM000763">
    <property type="protein sequence ID" value="KXG30064.1"/>
    <property type="molecule type" value="Genomic_DNA"/>
</dbReference>
<feature type="region of interest" description="Disordered" evidence="1">
    <location>
        <begin position="79"/>
        <end position="98"/>
    </location>
</feature>
<proteinExistence type="predicted"/>